<dbReference type="Pfam" id="PF00019">
    <property type="entry name" value="TGF_beta"/>
    <property type="match status" value="1"/>
</dbReference>
<dbReference type="EMBL" id="OU896716">
    <property type="protein sequence ID" value="CAG9814261.1"/>
    <property type="molecule type" value="Genomic_DNA"/>
</dbReference>
<keyword evidence="3" id="KW-0964">Secreted</keyword>
<accession>A0A9N9SCB3</accession>
<feature type="signal peptide" evidence="9">
    <location>
        <begin position="1"/>
        <end position="19"/>
    </location>
</feature>
<dbReference type="InterPro" id="IPR029034">
    <property type="entry name" value="Cystine-knot_cytokine"/>
</dbReference>
<keyword evidence="4 9" id="KW-0732">Signal</keyword>
<dbReference type="SUPFAM" id="SSF57501">
    <property type="entry name" value="Cystine-knot cytokines"/>
    <property type="match status" value="1"/>
</dbReference>
<dbReference type="GO" id="GO:0008083">
    <property type="term" value="F:growth factor activity"/>
    <property type="evidence" value="ECO:0007669"/>
    <property type="project" value="UniProtKB-KW"/>
</dbReference>
<organism evidence="11 12">
    <name type="scientific">Phaedon cochleariae</name>
    <name type="common">Mustard beetle</name>
    <dbReference type="NCBI Taxonomy" id="80249"/>
    <lineage>
        <taxon>Eukaryota</taxon>
        <taxon>Metazoa</taxon>
        <taxon>Ecdysozoa</taxon>
        <taxon>Arthropoda</taxon>
        <taxon>Hexapoda</taxon>
        <taxon>Insecta</taxon>
        <taxon>Pterygota</taxon>
        <taxon>Neoptera</taxon>
        <taxon>Endopterygota</taxon>
        <taxon>Coleoptera</taxon>
        <taxon>Polyphaga</taxon>
        <taxon>Cucujiformia</taxon>
        <taxon>Chrysomeloidea</taxon>
        <taxon>Chrysomelidae</taxon>
        <taxon>Chrysomelinae</taxon>
        <taxon>Chrysomelini</taxon>
        <taxon>Phaedon</taxon>
    </lineage>
</organism>
<reference evidence="11" key="2">
    <citation type="submission" date="2022-10" db="EMBL/GenBank/DDBJ databases">
        <authorList>
            <consortium name="ENA_rothamsted_submissions"/>
            <consortium name="culmorum"/>
            <person name="King R."/>
        </authorList>
    </citation>
    <scope>NUCLEOTIDE SEQUENCE</scope>
</reference>
<dbReference type="SMART" id="SM00204">
    <property type="entry name" value="TGFB"/>
    <property type="match status" value="1"/>
</dbReference>
<feature type="domain" description="TGF-beta family profile" evidence="10">
    <location>
        <begin position="273"/>
        <end position="367"/>
    </location>
</feature>
<evidence type="ECO:0000256" key="7">
    <source>
        <dbReference type="ARBA" id="ARBA00023180"/>
    </source>
</evidence>
<dbReference type="Gene3D" id="2.10.90.10">
    <property type="entry name" value="Cystine-knot cytokines"/>
    <property type="match status" value="1"/>
</dbReference>
<evidence type="ECO:0000313" key="11">
    <source>
        <dbReference type="EMBL" id="CAG9814261.1"/>
    </source>
</evidence>
<dbReference type="PANTHER" id="PTHR11848">
    <property type="entry name" value="TGF-BETA FAMILY"/>
    <property type="match status" value="1"/>
</dbReference>
<evidence type="ECO:0000259" key="10">
    <source>
        <dbReference type="PROSITE" id="PS51362"/>
    </source>
</evidence>
<dbReference type="GO" id="GO:0005125">
    <property type="term" value="F:cytokine activity"/>
    <property type="evidence" value="ECO:0007669"/>
    <property type="project" value="TreeGrafter"/>
</dbReference>
<evidence type="ECO:0000256" key="6">
    <source>
        <dbReference type="ARBA" id="ARBA00023157"/>
    </source>
</evidence>
<proteinExistence type="inferred from homology"/>
<dbReference type="AlphaFoldDB" id="A0A9N9SCB3"/>
<dbReference type="OrthoDB" id="5987191at2759"/>
<dbReference type="PANTHER" id="PTHR11848:SF310">
    <property type="entry name" value="PROTEIN 60A-RELATED"/>
    <property type="match status" value="1"/>
</dbReference>
<dbReference type="InterPro" id="IPR001111">
    <property type="entry name" value="TGF-b_propeptide"/>
</dbReference>
<gene>
    <name evidence="11" type="ORF">PHAECO_LOCUS1843</name>
</gene>
<evidence type="ECO:0000256" key="1">
    <source>
        <dbReference type="ARBA" id="ARBA00004613"/>
    </source>
</evidence>
<dbReference type="InterPro" id="IPR017948">
    <property type="entry name" value="TGFb_CS"/>
</dbReference>
<protein>
    <recommendedName>
        <fullName evidence="10">TGF-beta family profile domain-containing protein</fullName>
    </recommendedName>
</protein>
<reference evidence="11" key="1">
    <citation type="submission" date="2022-01" db="EMBL/GenBank/DDBJ databases">
        <authorList>
            <person name="King R."/>
        </authorList>
    </citation>
    <scope>NUCLEOTIDE SEQUENCE</scope>
</reference>
<dbReference type="GO" id="GO:0005615">
    <property type="term" value="C:extracellular space"/>
    <property type="evidence" value="ECO:0007669"/>
    <property type="project" value="TreeGrafter"/>
</dbReference>
<keyword evidence="6" id="KW-1015">Disulfide bond</keyword>
<dbReference type="Proteomes" id="UP001153737">
    <property type="component" value="Chromosome 10"/>
</dbReference>
<feature type="chain" id="PRO_5040250491" description="TGF-beta family profile domain-containing protein" evidence="9">
    <location>
        <begin position="20"/>
        <end position="468"/>
    </location>
</feature>
<keyword evidence="7" id="KW-0325">Glycoprotein</keyword>
<dbReference type="Pfam" id="PF00688">
    <property type="entry name" value="TGFb_propeptide"/>
    <property type="match status" value="3"/>
</dbReference>
<evidence type="ECO:0000313" key="12">
    <source>
        <dbReference type="Proteomes" id="UP001153737"/>
    </source>
</evidence>
<comment type="similarity">
    <text evidence="2 8">Belongs to the TGF-beta family.</text>
</comment>
<comment type="subcellular location">
    <subcellularLocation>
        <location evidence="1">Secreted</location>
    </subcellularLocation>
</comment>
<evidence type="ECO:0000256" key="8">
    <source>
        <dbReference type="RuleBase" id="RU000354"/>
    </source>
</evidence>
<evidence type="ECO:0000256" key="4">
    <source>
        <dbReference type="ARBA" id="ARBA00022729"/>
    </source>
</evidence>
<evidence type="ECO:0000256" key="2">
    <source>
        <dbReference type="ARBA" id="ARBA00006656"/>
    </source>
</evidence>
<keyword evidence="5 8" id="KW-0339">Growth factor</keyword>
<dbReference type="PROSITE" id="PS00250">
    <property type="entry name" value="TGF_BETA_1"/>
    <property type="match status" value="1"/>
</dbReference>
<dbReference type="PROSITE" id="PS51362">
    <property type="entry name" value="TGF_BETA_2"/>
    <property type="match status" value="1"/>
</dbReference>
<name>A0A9N9SCB3_PHACE</name>
<dbReference type="InterPro" id="IPR001839">
    <property type="entry name" value="TGF-b_C"/>
</dbReference>
<evidence type="ECO:0000256" key="3">
    <source>
        <dbReference type="ARBA" id="ARBA00022525"/>
    </source>
</evidence>
<dbReference type="Gene3D" id="2.60.120.970">
    <property type="match status" value="2"/>
</dbReference>
<keyword evidence="12" id="KW-1185">Reference proteome</keyword>
<evidence type="ECO:0000256" key="9">
    <source>
        <dbReference type="SAM" id="SignalP"/>
    </source>
</evidence>
<sequence length="468" mass="53350">MISRIVLCVSLLNFWTVSPSPKSGIYVDNGHDQTAVERLLSPDETRAMELQILNLLGLPDRPRRADRSPLRKSAPRFLLDIYRNLAEHEEDEDGPRLRRGADVYFSGEEQHQIDEKHHVASVRHERGKRLWFNVSDVPEAEDIVGAELRIYKNTGKSSLKNPDAKYTITVYQLIKTEDGERELEYISAQNTSAGFSGWISLNMTGCLANWVALPDSNKGVYLSVHPSEKPGHELRPEDLGLVTTKGEDEIQPFMVAFLKAVNHVKPRESTREDWIIAPEGYAAYYCKGECNFPLNAHMNATNHAIVQTLVQLMYPWKFPKPCSDFVTVFSTPRTGIYLDNGFDQTAIDRMMTGDEKKEMELEILSLLGLPNRPRKIEKSPLRKSAPRFLLDVYESLLEEEVDEGVVHHVSTVRHERGKRLWFNISDVPIAEDIVGAELRIFKHKRKLAKNPDARFTITVYQLINTDEG</sequence>
<dbReference type="InterPro" id="IPR015615">
    <property type="entry name" value="TGF-beta-rel"/>
</dbReference>
<evidence type="ECO:0000256" key="5">
    <source>
        <dbReference type="ARBA" id="ARBA00023030"/>
    </source>
</evidence>